<protein>
    <recommendedName>
        <fullName evidence="2">WsaF N-terminal domain-containing protein</fullName>
    </recommendedName>
</protein>
<accession>A0A974PRJ1</accession>
<feature type="region of interest" description="Disordered" evidence="1">
    <location>
        <begin position="265"/>
        <end position="302"/>
    </location>
</feature>
<dbReference type="InterPro" id="IPR048510">
    <property type="entry name" value="WsaF_N"/>
</dbReference>
<evidence type="ECO:0000256" key="1">
    <source>
        <dbReference type="SAM" id="MobiDB-lite"/>
    </source>
</evidence>
<dbReference type="AlphaFoldDB" id="A0A974PRJ1"/>
<evidence type="ECO:0000313" key="3">
    <source>
        <dbReference type="EMBL" id="QRG08428.1"/>
    </source>
</evidence>
<dbReference type="Proteomes" id="UP000596427">
    <property type="component" value="Chromosome"/>
</dbReference>
<dbReference type="Gene3D" id="3.40.50.11090">
    <property type="match status" value="1"/>
</dbReference>
<gene>
    <name evidence="3" type="ORF">EZH22_09120</name>
</gene>
<proteinExistence type="predicted"/>
<dbReference type="EMBL" id="CP063362">
    <property type="protein sequence ID" value="QRG08428.1"/>
    <property type="molecule type" value="Genomic_DNA"/>
</dbReference>
<organism evidence="3 4">
    <name type="scientific">Xanthobacter dioxanivorans</name>
    <dbReference type="NCBI Taxonomy" id="2528964"/>
    <lineage>
        <taxon>Bacteria</taxon>
        <taxon>Pseudomonadati</taxon>
        <taxon>Pseudomonadota</taxon>
        <taxon>Alphaproteobacteria</taxon>
        <taxon>Hyphomicrobiales</taxon>
        <taxon>Xanthobacteraceae</taxon>
        <taxon>Xanthobacter</taxon>
    </lineage>
</organism>
<feature type="compositionally biased region" description="Polar residues" evidence="1">
    <location>
        <begin position="284"/>
        <end position="294"/>
    </location>
</feature>
<dbReference type="RefSeq" id="WP_203195336.1">
    <property type="nucleotide sequence ID" value="NZ_CP063362.1"/>
</dbReference>
<dbReference type="Pfam" id="PF21374">
    <property type="entry name" value="WsaF_N"/>
    <property type="match status" value="1"/>
</dbReference>
<evidence type="ECO:0000313" key="4">
    <source>
        <dbReference type="Proteomes" id="UP000596427"/>
    </source>
</evidence>
<keyword evidence="4" id="KW-1185">Reference proteome</keyword>
<feature type="domain" description="WsaF N-terminal" evidence="2">
    <location>
        <begin position="87"/>
        <end position="228"/>
    </location>
</feature>
<name>A0A974PRJ1_9HYPH</name>
<dbReference type="GO" id="GO:0030247">
    <property type="term" value="F:polysaccharide binding"/>
    <property type="evidence" value="ECO:0007669"/>
    <property type="project" value="InterPro"/>
</dbReference>
<feature type="compositionally biased region" description="Basic and acidic residues" evidence="1">
    <location>
        <begin position="265"/>
        <end position="276"/>
    </location>
</feature>
<evidence type="ECO:0000259" key="2">
    <source>
        <dbReference type="Pfam" id="PF21374"/>
    </source>
</evidence>
<dbReference type="KEGG" id="xdi:EZH22_09120"/>
<sequence>MKFDEDFYLRQYTDVADAVLRGQYQSGLEHYKRHGHREGRQIFEGSTISLRHGAAFEQTEFATLRAIDRRMRPLRYHITPSRPAVANIFIPTLDKDVFFGGYIAFLNFLMRISLRGMKLRFILLEETSFKPADFDTFRADKLWQGAFDDAEFVNASKRDVFLSLNPSDVFISYSTWTTLDAAPLAERLKKKVIFFIQEYEPSFHCYDSFHFMSNSAYSVPHVAIFNSRALKDYFEVNRIGVFARPDPQFVTFEHAILSPLPRRVGKEPYRRSSSTRDRRRTPCGTCSRSASSRSEPVPAGAS</sequence>
<reference evidence="3 4" key="1">
    <citation type="submission" date="2020-10" db="EMBL/GenBank/DDBJ databases">
        <title>Degradation of 1,4-Dioxane by Xanthobacter sp. YN2, via a Novel Group-2 Soluble Di-Iron Monooxygenase.</title>
        <authorList>
            <person name="Ma F."/>
            <person name="Wang Y."/>
            <person name="Yang J."/>
            <person name="Guo H."/>
            <person name="Su D."/>
            <person name="Yu L."/>
        </authorList>
    </citation>
    <scope>NUCLEOTIDE SEQUENCE [LARGE SCALE GENOMIC DNA]</scope>
    <source>
        <strain evidence="3 4">YN2</strain>
    </source>
</reference>